<protein>
    <submittedName>
        <fullName evidence="1">Uncharacterized protein</fullName>
    </submittedName>
</protein>
<evidence type="ECO:0000313" key="1">
    <source>
        <dbReference type="EMBL" id="ABC32763.1"/>
    </source>
</evidence>
<sequence length="38" mass="4503">MLEEELLLLIFLWLQQQEGLLKGSELRLELLQEYSAVN</sequence>
<dbReference type="AlphaFoldDB" id="Q2S9B1"/>
<dbReference type="HOGENOM" id="CLU_3328568_0_0_6"/>
<evidence type="ECO:0000313" key="2">
    <source>
        <dbReference type="Proteomes" id="UP000000238"/>
    </source>
</evidence>
<dbReference type="EMBL" id="CP000155">
    <property type="protein sequence ID" value="ABC32763.1"/>
    <property type="molecule type" value="Genomic_DNA"/>
</dbReference>
<reference evidence="1 2" key="1">
    <citation type="journal article" date="2005" name="Nucleic Acids Res.">
        <title>Genomic blueprint of Hahella chejuensis, a marine microbe producing an algicidal agent.</title>
        <authorList>
            <person name="Jeong H."/>
            <person name="Yim J.H."/>
            <person name="Lee C."/>
            <person name="Choi S.-H."/>
            <person name="Park Y.K."/>
            <person name="Yoon S.H."/>
            <person name="Hur C.-G."/>
            <person name="Kang H.-Y."/>
            <person name="Kim D."/>
            <person name="Lee H.H."/>
            <person name="Park K.H."/>
            <person name="Park S.-H."/>
            <person name="Park H.-S."/>
            <person name="Lee H.K."/>
            <person name="Oh T.K."/>
            <person name="Kim J.F."/>
        </authorList>
    </citation>
    <scope>NUCLEOTIDE SEQUENCE [LARGE SCALE GENOMIC DNA]</scope>
    <source>
        <strain evidence="1 2">KCTC 2396</strain>
    </source>
</reference>
<proteinExistence type="predicted"/>
<keyword evidence="2" id="KW-1185">Reference proteome</keyword>
<name>Q2S9B1_HAHCH</name>
<dbReference type="Proteomes" id="UP000000238">
    <property type="component" value="Chromosome"/>
</dbReference>
<dbReference type="KEGG" id="hch:HCH_06115"/>
<organism evidence="1 2">
    <name type="scientific">Hahella chejuensis (strain KCTC 2396)</name>
    <dbReference type="NCBI Taxonomy" id="349521"/>
    <lineage>
        <taxon>Bacteria</taxon>
        <taxon>Pseudomonadati</taxon>
        <taxon>Pseudomonadota</taxon>
        <taxon>Gammaproteobacteria</taxon>
        <taxon>Oceanospirillales</taxon>
        <taxon>Hahellaceae</taxon>
        <taxon>Hahella</taxon>
    </lineage>
</organism>
<accession>Q2S9B1</accession>
<gene>
    <name evidence="1" type="ordered locus">HCH_06115</name>
</gene>